<protein>
    <recommendedName>
        <fullName evidence="1">PylC N-terminal domain-containing protein</fullName>
    </recommendedName>
</protein>
<evidence type="ECO:0000313" key="2">
    <source>
        <dbReference type="EMBL" id="SEK70862.1"/>
    </source>
</evidence>
<dbReference type="STRING" id="332977.SAMN05421740_102485"/>
<dbReference type="Proteomes" id="UP000198916">
    <property type="component" value="Unassembled WGS sequence"/>
</dbReference>
<dbReference type="InterPro" id="IPR048764">
    <property type="entry name" value="PylC_N"/>
</dbReference>
<sequence length="168" mass="18501">MEQPGKMLITQGMRPFAQRVANQLSERQRKHVLFGSSEEMPQVLLRLDNYLKIPQVSTAAFAHEMLKTCLDKHVAILIPLGVDELYPLAEARQLFSEYGITICVPSPTELAELAIIENPPKQLPLLLLHHGRPVVADQEQAIGQYGTLSGVFSPADSGDELALCCVAD</sequence>
<dbReference type="Gene3D" id="3.40.50.20">
    <property type="match status" value="1"/>
</dbReference>
<dbReference type="AlphaFoldDB" id="A0A1H7J983"/>
<organism evidence="2 3">
    <name type="scientific">Parapedobacter koreensis</name>
    <dbReference type="NCBI Taxonomy" id="332977"/>
    <lineage>
        <taxon>Bacteria</taxon>
        <taxon>Pseudomonadati</taxon>
        <taxon>Bacteroidota</taxon>
        <taxon>Sphingobacteriia</taxon>
        <taxon>Sphingobacteriales</taxon>
        <taxon>Sphingobacteriaceae</taxon>
        <taxon>Parapedobacter</taxon>
    </lineage>
</organism>
<gene>
    <name evidence="2" type="ORF">SAMN05421740_102485</name>
</gene>
<reference evidence="3" key="1">
    <citation type="submission" date="2016-10" db="EMBL/GenBank/DDBJ databases">
        <authorList>
            <person name="Varghese N."/>
            <person name="Submissions S."/>
        </authorList>
    </citation>
    <scope>NUCLEOTIDE SEQUENCE [LARGE SCALE GENOMIC DNA]</scope>
    <source>
        <strain evidence="3">Jip14</strain>
    </source>
</reference>
<evidence type="ECO:0000259" key="1">
    <source>
        <dbReference type="Pfam" id="PF21360"/>
    </source>
</evidence>
<evidence type="ECO:0000313" key="3">
    <source>
        <dbReference type="Proteomes" id="UP000198916"/>
    </source>
</evidence>
<keyword evidence="3" id="KW-1185">Reference proteome</keyword>
<feature type="domain" description="PylC N-terminal" evidence="1">
    <location>
        <begin position="37"/>
        <end position="102"/>
    </location>
</feature>
<dbReference type="EMBL" id="FNZR01000002">
    <property type="protein sequence ID" value="SEK70862.1"/>
    <property type="molecule type" value="Genomic_DNA"/>
</dbReference>
<dbReference type="Pfam" id="PF21360">
    <property type="entry name" value="PylC-like_N"/>
    <property type="match status" value="1"/>
</dbReference>
<accession>A0A1H7J983</accession>
<name>A0A1H7J983_9SPHI</name>
<proteinExistence type="predicted"/>